<reference evidence="2 3" key="1">
    <citation type="journal article" date="2015" name="Genome Announc.">
        <title>Draft Genome Sequences of Marine Isolates of Thalassomonas viridans and Thalassomonas actiniarum.</title>
        <authorList>
            <person name="Olonade I."/>
            <person name="van Zyl L.J."/>
            <person name="Trindade M."/>
        </authorList>
    </citation>
    <scope>NUCLEOTIDE SEQUENCE [LARGE SCALE GENOMIC DNA]</scope>
    <source>
        <strain evidence="2 3">XOM25</strain>
    </source>
</reference>
<evidence type="ECO:0000313" key="2">
    <source>
        <dbReference type="EMBL" id="WDE04941.1"/>
    </source>
</evidence>
<dbReference type="AlphaFoldDB" id="A0AAE9Z176"/>
<protein>
    <submittedName>
        <fullName evidence="2">Uncharacterized protein</fullName>
    </submittedName>
</protein>
<keyword evidence="3" id="KW-1185">Reference proteome</keyword>
<dbReference type="EMBL" id="CP059733">
    <property type="protein sequence ID" value="WDE04941.1"/>
    <property type="molecule type" value="Genomic_DNA"/>
</dbReference>
<name>A0AAE9Z176_9GAMM</name>
<dbReference type="Proteomes" id="UP000032352">
    <property type="component" value="Chromosome"/>
</dbReference>
<dbReference type="KEGG" id="tvd:SG34_027155"/>
<organism evidence="2 3">
    <name type="scientific">Thalassomonas viridans</name>
    <dbReference type="NCBI Taxonomy" id="137584"/>
    <lineage>
        <taxon>Bacteria</taxon>
        <taxon>Pseudomonadati</taxon>
        <taxon>Pseudomonadota</taxon>
        <taxon>Gammaproteobacteria</taxon>
        <taxon>Alteromonadales</taxon>
        <taxon>Colwelliaceae</taxon>
        <taxon>Thalassomonas</taxon>
    </lineage>
</organism>
<feature type="region of interest" description="Disordered" evidence="1">
    <location>
        <begin position="149"/>
        <end position="174"/>
    </location>
</feature>
<dbReference type="RefSeq" id="WP_044842401.1">
    <property type="nucleotide sequence ID" value="NZ_CP059733.1"/>
</dbReference>
<accession>A0AAE9Z176</accession>
<evidence type="ECO:0000256" key="1">
    <source>
        <dbReference type="SAM" id="MobiDB-lite"/>
    </source>
</evidence>
<evidence type="ECO:0000313" key="3">
    <source>
        <dbReference type="Proteomes" id="UP000032352"/>
    </source>
</evidence>
<gene>
    <name evidence="2" type="ORF">SG34_027155</name>
</gene>
<feature type="compositionally biased region" description="Polar residues" evidence="1">
    <location>
        <begin position="161"/>
        <end position="174"/>
    </location>
</feature>
<sequence length="450" mass="51180">MELFKYPGVGRSGHFCKGHYLFCNFGYQYLACKPIDKPDDPLLGLPVMSCYACEHFARRFLTTLHQWKNPLDIICRLMRYMLCDEYSLSRFNEAQAIDYLVERLLNRDLLIFEMDEPKITYSGYGEYEPGSSKNNRLILEEVSLREEVSSGESSRKVAATPANNDSASSSVRPGNYRVSTEFVNKEPTSLEEVRQRLEQARERLITTGEYKPKYSQEELEALVVQGILSARFLVTLQEKEAGDNPVGFKRGSGRTTTWTTTFDQMENGDTDPRLLNDLNGMSWDEEAEWEIIILDREKYFEQGSGLTFIPTYENTAALGGNEFSDEFSKEVLQMVMSPEYSRKYADAISDYKAKGGQLYNPQQIKKYAATRFIQVDERNAFKARHTYTVELGTNEHFSGDGLTKTTGESGYLAKGQHGALEIIIFEKSPKTMDELEADGAILRIPAKPIT</sequence>
<reference evidence="2 3" key="2">
    <citation type="journal article" date="2022" name="Mar. Drugs">
        <title>Bioassay-Guided Fractionation Leads to the Detection of Cholic Acid Generated by the Rare Thalassomonas sp.</title>
        <authorList>
            <person name="Pheiffer F."/>
            <person name="Schneider Y.K."/>
            <person name="Hansen E.H."/>
            <person name="Andersen J.H."/>
            <person name="Isaksson J."/>
            <person name="Busche T."/>
            <person name="R C."/>
            <person name="Kalinowski J."/>
            <person name="Zyl L.V."/>
            <person name="Trindade M."/>
        </authorList>
    </citation>
    <scope>NUCLEOTIDE SEQUENCE [LARGE SCALE GENOMIC DNA]</scope>
    <source>
        <strain evidence="2 3">XOM25</strain>
    </source>
</reference>
<proteinExistence type="predicted"/>